<dbReference type="GO" id="GO:0098797">
    <property type="term" value="C:plasma membrane protein complex"/>
    <property type="evidence" value="ECO:0007669"/>
    <property type="project" value="TreeGrafter"/>
</dbReference>
<evidence type="ECO:0000256" key="1">
    <source>
        <dbReference type="ARBA" id="ARBA00004651"/>
    </source>
</evidence>
<gene>
    <name evidence="9" type="ORF">Q4521_02005</name>
</gene>
<dbReference type="InterPro" id="IPR051447">
    <property type="entry name" value="Lipoprotein-release_system"/>
</dbReference>
<evidence type="ECO:0000256" key="2">
    <source>
        <dbReference type="ARBA" id="ARBA00005236"/>
    </source>
</evidence>
<evidence type="ECO:0000313" key="10">
    <source>
        <dbReference type="Proteomes" id="UP001169760"/>
    </source>
</evidence>
<dbReference type="InterPro" id="IPR003838">
    <property type="entry name" value="ABC3_permease_C"/>
</dbReference>
<dbReference type="GO" id="GO:0044874">
    <property type="term" value="P:lipoprotein localization to outer membrane"/>
    <property type="evidence" value="ECO:0007669"/>
    <property type="project" value="TreeGrafter"/>
</dbReference>
<evidence type="ECO:0000313" key="9">
    <source>
        <dbReference type="EMBL" id="MDO6421239.1"/>
    </source>
</evidence>
<dbReference type="Proteomes" id="UP001169760">
    <property type="component" value="Unassembled WGS sequence"/>
</dbReference>
<keyword evidence="4 7" id="KW-0812">Transmembrane</keyword>
<feature type="transmembrane region" description="Helical" evidence="7">
    <location>
        <begin position="377"/>
        <end position="400"/>
    </location>
</feature>
<feature type="transmembrane region" description="Helical" evidence="7">
    <location>
        <begin position="17"/>
        <end position="38"/>
    </location>
</feature>
<proteinExistence type="inferred from homology"/>
<feature type="transmembrane region" description="Helical" evidence="7">
    <location>
        <begin position="274"/>
        <end position="297"/>
    </location>
</feature>
<feature type="domain" description="ABC3 transporter permease C-terminal" evidence="8">
    <location>
        <begin position="284"/>
        <end position="407"/>
    </location>
</feature>
<organism evidence="9 10">
    <name type="scientific">Saccharophagus degradans</name>
    <dbReference type="NCBI Taxonomy" id="86304"/>
    <lineage>
        <taxon>Bacteria</taxon>
        <taxon>Pseudomonadati</taxon>
        <taxon>Pseudomonadota</taxon>
        <taxon>Gammaproteobacteria</taxon>
        <taxon>Cellvibrionales</taxon>
        <taxon>Cellvibrionaceae</taxon>
        <taxon>Saccharophagus</taxon>
    </lineage>
</organism>
<evidence type="ECO:0000256" key="3">
    <source>
        <dbReference type="ARBA" id="ARBA00022475"/>
    </source>
</evidence>
<evidence type="ECO:0000256" key="6">
    <source>
        <dbReference type="ARBA" id="ARBA00023136"/>
    </source>
</evidence>
<keyword evidence="5 7" id="KW-1133">Transmembrane helix</keyword>
<dbReference type="RefSeq" id="WP_216064036.1">
    <property type="nucleotide sequence ID" value="NZ_JAHKPP010000027.1"/>
</dbReference>
<reference evidence="9" key="1">
    <citation type="submission" date="2023-07" db="EMBL/GenBank/DDBJ databases">
        <title>Genome content predicts the carbon catabolic preferences of heterotrophic bacteria.</title>
        <authorList>
            <person name="Gralka M."/>
        </authorList>
    </citation>
    <scope>NUCLEOTIDE SEQUENCE</scope>
    <source>
        <strain evidence="9">I3M17_2</strain>
    </source>
</reference>
<keyword evidence="3" id="KW-1003">Cell membrane</keyword>
<comment type="similarity">
    <text evidence="2">Belongs to the ABC-4 integral membrane protein family. LolC/E subfamily.</text>
</comment>
<evidence type="ECO:0000256" key="4">
    <source>
        <dbReference type="ARBA" id="ARBA00022692"/>
    </source>
</evidence>
<dbReference type="Pfam" id="PF02687">
    <property type="entry name" value="FtsX"/>
    <property type="match status" value="1"/>
</dbReference>
<keyword evidence="6 7" id="KW-0472">Membrane</keyword>
<evidence type="ECO:0000259" key="8">
    <source>
        <dbReference type="Pfam" id="PF02687"/>
    </source>
</evidence>
<dbReference type="AlphaFoldDB" id="A0AAW7X1P3"/>
<name>A0AAW7X1P3_9GAMM</name>
<dbReference type="EMBL" id="JAUOPB010000001">
    <property type="protein sequence ID" value="MDO6421239.1"/>
    <property type="molecule type" value="Genomic_DNA"/>
</dbReference>
<dbReference type="PANTHER" id="PTHR30489">
    <property type="entry name" value="LIPOPROTEIN-RELEASING SYSTEM TRANSMEMBRANE PROTEIN LOLE"/>
    <property type="match status" value="1"/>
</dbReference>
<sequence length="418" mass="45483">MFIALSIRNLLRNRGQLAINTIVVMIASCLLVVALGQIGGINRTLTNSVTDTLTGHITIKPSSAPVNFFQFESSRKLPLISPDEIKKTTQALSQLSYVEAVAPRLRFGSLIGDDERSNPAMVFAVDPLLEAKASPDLAEIVAPLNQNGGAVISEKLLKKSRLTLNDFIVVFSETPSSSFNAGQFQLKNTINTPVLIDEYVNNIVFISLEDARHLLYLDGDASEIVIRLKPDFRSKEQLALASREIQAILDANATSLNSYTYSQVESSIENISSIASGMGFIQVGTIMLVMLVTVLILTSISLYERRFEIGALMSIGMTPWRLTLMFMLEVFFKTIIGFLAGFVLGVAILSIINAVGGIQSTSQIDQYIYGGKQMFPIIDLGSSLLGGLLMVLVAMAVTLVSCVRAARQDPVALLNNRK</sequence>
<accession>A0AAW7X1P3</accession>
<feature type="transmembrane region" description="Helical" evidence="7">
    <location>
        <begin position="334"/>
        <end position="356"/>
    </location>
</feature>
<dbReference type="PANTHER" id="PTHR30489:SF0">
    <property type="entry name" value="LIPOPROTEIN-RELEASING SYSTEM TRANSMEMBRANE PROTEIN LOLE"/>
    <property type="match status" value="1"/>
</dbReference>
<evidence type="ECO:0000256" key="7">
    <source>
        <dbReference type="SAM" id="Phobius"/>
    </source>
</evidence>
<protein>
    <submittedName>
        <fullName evidence="9">FtsX-like permease family protein</fullName>
    </submittedName>
</protein>
<evidence type="ECO:0000256" key="5">
    <source>
        <dbReference type="ARBA" id="ARBA00022989"/>
    </source>
</evidence>
<comment type="caution">
    <text evidence="9">The sequence shown here is derived from an EMBL/GenBank/DDBJ whole genome shotgun (WGS) entry which is preliminary data.</text>
</comment>
<comment type="subcellular location">
    <subcellularLocation>
        <location evidence="1">Cell membrane</location>
        <topology evidence="1">Multi-pass membrane protein</topology>
    </subcellularLocation>
</comment>